<protein>
    <submittedName>
        <fullName evidence="2">Iron complex outermembrane recepter protein</fullName>
    </submittedName>
</protein>
<organism evidence="2 3">
    <name type="scientific">Fontimonas thermophila</name>
    <dbReference type="NCBI Taxonomy" id="1076937"/>
    <lineage>
        <taxon>Bacteria</taxon>
        <taxon>Pseudomonadati</taxon>
        <taxon>Pseudomonadota</taxon>
        <taxon>Gammaproteobacteria</taxon>
        <taxon>Nevskiales</taxon>
        <taxon>Nevskiaceae</taxon>
        <taxon>Fontimonas</taxon>
    </lineage>
</organism>
<dbReference type="EMBL" id="FOOC01000002">
    <property type="protein sequence ID" value="SFF31753.1"/>
    <property type="molecule type" value="Genomic_DNA"/>
</dbReference>
<gene>
    <name evidence="2" type="ORF">SAMN04488120_102124</name>
</gene>
<feature type="chain" id="PRO_5011481342" evidence="1">
    <location>
        <begin position="26"/>
        <end position="96"/>
    </location>
</feature>
<feature type="signal peptide" evidence="1">
    <location>
        <begin position="1"/>
        <end position="25"/>
    </location>
</feature>
<evidence type="ECO:0000313" key="3">
    <source>
        <dbReference type="Proteomes" id="UP000199771"/>
    </source>
</evidence>
<dbReference type="STRING" id="1076937.SAMN04488120_102124"/>
<proteinExistence type="predicted"/>
<reference evidence="2 3" key="1">
    <citation type="submission" date="2016-10" db="EMBL/GenBank/DDBJ databases">
        <authorList>
            <person name="de Groot N.N."/>
        </authorList>
    </citation>
    <scope>NUCLEOTIDE SEQUENCE [LARGE SCALE GENOMIC DNA]</scope>
    <source>
        <strain evidence="2 3">DSM 23609</strain>
    </source>
</reference>
<name>A0A1I2HQS3_9GAMM</name>
<dbReference type="OrthoDB" id="5988510at2"/>
<keyword evidence="3" id="KW-1185">Reference proteome</keyword>
<dbReference type="PROSITE" id="PS51257">
    <property type="entry name" value="PROKAR_LIPOPROTEIN"/>
    <property type="match status" value="1"/>
</dbReference>
<accession>A0A1I2HQS3</accession>
<sequence length="96" mass="10102">MNRLLMSAAVALLASCASTPRPPNAAQAIPETSTPVLTRAADRPSNCLLETGSRIPRTATDPCVAAPGQVYTREDLDRTGATTTAEALRKLSPLIR</sequence>
<evidence type="ECO:0000256" key="1">
    <source>
        <dbReference type="SAM" id="SignalP"/>
    </source>
</evidence>
<keyword evidence="1" id="KW-0732">Signal</keyword>
<dbReference type="RefSeq" id="WP_091531157.1">
    <property type="nucleotide sequence ID" value="NZ_FOOC01000002.1"/>
</dbReference>
<dbReference type="Proteomes" id="UP000199771">
    <property type="component" value="Unassembled WGS sequence"/>
</dbReference>
<dbReference type="AlphaFoldDB" id="A0A1I2HQS3"/>
<evidence type="ECO:0000313" key="2">
    <source>
        <dbReference type="EMBL" id="SFF31753.1"/>
    </source>
</evidence>